<evidence type="ECO:0000313" key="4">
    <source>
        <dbReference type="Proteomes" id="UP001215598"/>
    </source>
</evidence>
<reference evidence="2" key="1">
    <citation type="submission" date="2023-03" db="EMBL/GenBank/DDBJ databases">
        <title>Massive genome expansion in bonnet fungi (Mycena s.s.) driven by repeated elements and novel gene families across ecological guilds.</title>
        <authorList>
            <consortium name="Lawrence Berkeley National Laboratory"/>
            <person name="Harder C.B."/>
            <person name="Miyauchi S."/>
            <person name="Viragh M."/>
            <person name="Kuo A."/>
            <person name="Thoen E."/>
            <person name="Andreopoulos B."/>
            <person name="Lu D."/>
            <person name="Skrede I."/>
            <person name="Drula E."/>
            <person name="Henrissat B."/>
            <person name="Morin E."/>
            <person name="Kohler A."/>
            <person name="Barry K."/>
            <person name="LaButti K."/>
            <person name="Morin E."/>
            <person name="Salamov A."/>
            <person name="Lipzen A."/>
            <person name="Mereny Z."/>
            <person name="Hegedus B."/>
            <person name="Baldrian P."/>
            <person name="Stursova M."/>
            <person name="Weitz H."/>
            <person name="Taylor A."/>
            <person name="Grigoriev I.V."/>
            <person name="Nagy L.G."/>
            <person name="Martin F."/>
            <person name="Kauserud H."/>
        </authorList>
    </citation>
    <scope>NUCLEOTIDE SEQUENCE</scope>
    <source>
        <strain evidence="2">CBHHK182m</strain>
    </source>
</reference>
<evidence type="ECO:0000256" key="1">
    <source>
        <dbReference type="SAM" id="MobiDB-lite"/>
    </source>
</evidence>
<comment type="caution">
    <text evidence="2">The sequence shown here is derived from an EMBL/GenBank/DDBJ whole genome shotgun (WGS) entry which is preliminary data.</text>
</comment>
<dbReference type="Proteomes" id="UP001215598">
    <property type="component" value="Unassembled WGS sequence"/>
</dbReference>
<sequence>MATSHMQATSGVAVLSHWDEAFFPDHIRADASEPLLVSPGRRRPRAQLDNPAFQPLISPIRDAAVFKTWGSAVADDYSPPSDLPPMKPHGTIAVVLKHDKGESIVSMPVEHCRSWEVFCNWVVRHDVQGFSYIKNRQFVGRLEEEDSNKLLFGAKWEEWVYSLGYPSGPQPRVGLCIVRDFCCEKPTENNGFCENCQVQFLEDEPLEADALGSRQPLVAKSTRESSPISTSLSTASPVNLGIEEKNGVNALGSRQPHVVSSSSSGVRSPTKLGVEEEYGVVERTDIPRIQSVFIPSVQNSVVRRRKLLPQPAAHTYPPNRDTSVPPVPEDDPAHKAPEHLRMGATDVSRQLGRIIRKYISTLYIFMIAPPFIYDEATVWNPELFERNLDGLKNWGWSANVAMSA</sequence>
<gene>
    <name evidence="3" type="ORF">B0H16DRAFT_1735113</name>
    <name evidence="2" type="ORF">B0H16DRAFT_1738877</name>
</gene>
<name>A0AAD7HGZ3_9AGAR</name>
<proteinExistence type="predicted"/>
<keyword evidence="4" id="KW-1185">Reference proteome</keyword>
<evidence type="ECO:0000313" key="2">
    <source>
        <dbReference type="EMBL" id="KAJ7720341.1"/>
    </source>
</evidence>
<organism evidence="2 4">
    <name type="scientific">Mycena metata</name>
    <dbReference type="NCBI Taxonomy" id="1033252"/>
    <lineage>
        <taxon>Eukaryota</taxon>
        <taxon>Fungi</taxon>
        <taxon>Dikarya</taxon>
        <taxon>Basidiomycota</taxon>
        <taxon>Agaricomycotina</taxon>
        <taxon>Agaricomycetes</taxon>
        <taxon>Agaricomycetidae</taxon>
        <taxon>Agaricales</taxon>
        <taxon>Marasmiineae</taxon>
        <taxon>Mycenaceae</taxon>
        <taxon>Mycena</taxon>
    </lineage>
</organism>
<accession>A0AAD7HGZ3</accession>
<dbReference type="EMBL" id="JARKIB010000241">
    <property type="protein sequence ID" value="KAJ7720341.1"/>
    <property type="molecule type" value="Genomic_DNA"/>
</dbReference>
<evidence type="ECO:0000313" key="3">
    <source>
        <dbReference type="EMBL" id="KAJ7727454.1"/>
    </source>
</evidence>
<dbReference type="EMBL" id="JARKIB010000179">
    <property type="protein sequence ID" value="KAJ7727454.1"/>
    <property type="molecule type" value="Genomic_DNA"/>
</dbReference>
<protein>
    <submittedName>
        <fullName evidence="2">Uncharacterized protein</fullName>
    </submittedName>
</protein>
<dbReference type="AlphaFoldDB" id="A0AAD7HGZ3"/>
<feature type="region of interest" description="Disordered" evidence="1">
    <location>
        <begin position="309"/>
        <end position="336"/>
    </location>
</feature>